<evidence type="ECO:0000256" key="1">
    <source>
        <dbReference type="SAM" id="SignalP"/>
    </source>
</evidence>
<keyword evidence="4" id="KW-1185">Reference proteome</keyword>
<evidence type="ECO:0000313" key="3">
    <source>
        <dbReference type="EMBL" id="CAH0371207.1"/>
    </source>
</evidence>
<evidence type="ECO:0000259" key="2">
    <source>
        <dbReference type="Pfam" id="PF10354"/>
    </source>
</evidence>
<gene>
    <name evidence="3" type="ORF">PECAL_3P11370</name>
</gene>
<evidence type="ECO:0000313" key="4">
    <source>
        <dbReference type="Proteomes" id="UP000789595"/>
    </source>
</evidence>
<protein>
    <recommendedName>
        <fullName evidence="2">25S rRNA (uridine-N(3))-methyltransferase BMT5-like domain-containing protein</fullName>
    </recommendedName>
</protein>
<keyword evidence="1" id="KW-0732">Signal</keyword>
<feature type="chain" id="PRO_5035312942" description="25S rRNA (uridine-N(3))-methyltransferase BMT5-like domain-containing protein" evidence="1">
    <location>
        <begin position="21"/>
        <end position="338"/>
    </location>
</feature>
<dbReference type="Gene3D" id="3.30.70.380">
    <property type="entry name" value="Ferrodoxin-fold anticodon-binding domain"/>
    <property type="match status" value="1"/>
</dbReference>
<comment type="caution">
    <text evidence="3">The sequence shown here is derived from an EMBL/GenBank/DDBJ whole genome shotgun (WGS) entry which is preliminary data.</text>
</comment>
<dbReference type="EMBL" id="CAKKNE010000003">
    <property type="protein sequence ID" value="CAH0371207.1"/>
    <property type="molecule type" value="Genomic_DNA"/>
</dbReference>
<proteinExistence type="predicted"/>
<dbReference type="OrthoDB" id="199012at2759"/>
<dbReference type="Pfam" id="PF10354">
    <property type="entry name" value="BMT5-like"/>
    <property type="match status" value="1"/>
</dbReference>
<dbReference type="CDD" id="cd02440">
    <property type="entry name" value="AdoMet_MTases"/>
    <property type="match status" value="1"/>
</dbReference>
<accession>A0A8J2SP89</accession>
<dbReference type="GO" id="GO:0070042">
    <property type="term" value="F:rRNA (uridine-N3-)-methyltransferase activity"/>
    <property type="evidence" value="ECO:0007669"/>
    <property type="project" value="InterPro"/>
</dbReference>
<feature type="domain" description="25S rRNA (uridine-N(3))-methyltransferase BMT5-like" evidence="2">
    <location>
        <begin position="43"/>
        <end position="195"/>
    </location>
</feature>
<dbReference type="InterPro" id="IPR036690">
    <property type="entry name" value="Fdx_antiC-bd_sf"/>
</dbReference>
<dbReference type="GO" id="GO:0070475">
    <property type="term" value="P:rRNA base methylation"/>
    <property type="evidence" value="ECO:0007669"/>
    <property type="project" value="InterPro"/>
</dbReference>
<feature type="signal peptide" evidence="1">
    <location>
        <begin position="1"/>
        <end position="20"/>
    </location>
</feature>
<dbReference type="InterPro" id="IPR019446">
    <property type="entry name" value="BMT5-like"/>
</dbReference>
<dbReference type="AlphaFoldDB" id="A0A8J2SP89"/>
<sequence>MKLPHRSLRFLAACARTAAALSSTLARYAAPATVCGAPSRRVLCLGDGDLSCSAALADAGIEVTATTLDTRDDLHRKYGEEAAARFDRLGAIGGVDATAPGDLGAAFDRVIFNFPHAPGKQNIRRNRELLHAVCGAAPLAPGGELLVALDGGQGGCAGELPQGQQARREAWNRSWQLDIAAAENGLVVAEATPFEPFYGTRGHRGEGKARAFEPRSAILHALARTGTAAAVSAPSYVFEVQFFSDNADDDEAVCAALARAAGGLAHAVRRADRYERADGRVSHAFEVTLATRDACLPRSKADIVRQTVETEIEALLNVRLRTEKTGRLVSKPLPWPES</sequence>
<reference evidence="3" key="1">
    <citation type="submission" date="2021-11" db="EMBL/GenBank/DDBJ databases">
        <authorList>
            <consortium name="Genoscope - CEA"/>
            <person name="William W."/>
        </authorList>
    </citation>
    <scope>NUCLEOTIDE SEQUENCE</scope>
</reference>
<organism evidence="3 4">
    <name type="scientific">Pelagomonas calceolata</name>
    <dbReference type="NCBI Taxonomy" id="35677"/>
    <lineage>
        <taxon>Eukaryota</taxon>
        <taxon>Sar</taxon>
        <taxon>Stramenopiles</taxon>
        <taxon>Ochrophyta</taxon>
        <taxon>Pelagophyceae</taxon>
        <taxon>Pelagomonadales</taxon>
        <taxon>Pelagomonadaceae</taxon>
        <taxon>Pelagomonas</taxon>
    </lineage>
</organism>
<name>A0A8J2SP89_9STRA</name>
<dbReference type="Proteomes" id="UP000789595">
    <property type="component" value="Unassembled WGS sequence"/>
</dbReference>